<keyword evidence="2" id="KW-1185">Reference proteome</keyword>
<dbReference type="EMBL" id="JAAMPI010000288">
    <property type="protein sequence ID" value="KAF4633106.1"/>
    <property type="molecule type" value="Genomic_DNA"/>
</dbReference>
<evidence type="ECO:0000313" key="1">
    <source>
        <dbReference type="EMBL" id="KAF4633106.1"/>
    </source>
</evidence>
<protein>
    <submittedName>
        <fullName evidence="1">Uncharacterized protein</fullName>
    </submittedName>
</protein>
<reference evidence="1 2" key="1">
    <citation type="submission" date="2020-03" db="EMBL/GenBank/DDBJ databases">
        <title>Draft Genome Sequence of Cudoniella acicularis.</title>
        <authorList>
            <person name="Buettner E."/>
            <person name="Kellner H."/>
        </authorList>
    </citation>
    <scope>NUCLEOTIDE SEQUENCE [LARGE SCALE GENOMIC DNA]</scope>
    <source>
        <strain evidence="1 2">DSM 108380</strain>
    </source>
</reference>
<comment type="caution">
    <text evidence="1">The sequence shown here is derived from an EMBL/GenBank/DDBJ whole genome shotgun (WGS) entry which is preliminary data.</text>
</comment>
<accession>A0A8H4RPM6</accession>
<proteinExistence type="predicted"/>
<dbReference type="AlphaFoldDB" id="A0A8H4RPM6"/>
<sequence>MTATQSEGCEFELGLQGFMQHGMFDKKSIGQIRFSADWESVACQGQGHREALAPLLLEHISIIADGAYTGIAVLRTGCPASEIDAAACHRVRLLLEPHLNQPTFYHLHLHRQVHPSPPSSLNPMHISMPVTSIVPFWLHLLVEVPASLNFFFNPSEQLSSPAPQAHAVIKQYAVLLLVSNLIALIFARRPIDGTSKKVAGALAVYHLAPVARSLARIVGEEMEYGKALGGPWLHLLVHGGCLMSLTAVFLSGSW</sequence>
<name>A0A8H4RPM6_9HELO</name>
<organism evidence="1 2">
    <name type="scientific">Cudoniella acicularis</name>
    <dbReference type="NCBI Taxonomy" id="354080"/>
    <lineage>
        <taxon>Eukaryota</taxon>
        <taxon>Fungi</taxon>
        <taxon>Dikarya</taxon>
        <taxon>Ascomycota</taxon>
        <taxon>Pezizomycotina</taxon>
        <taxon>Leotiomycetes</taxon>
        <taxon>Helotiales</taxon>
        <taxon>Tricladiaceae</taxon>
        <taxon>Cudoniella</taxon>
    </lineage>
</organism>
<dbReference type="Proteomes" id="UP000566819">
    <property type="component" value="Unassembled WGS sequence"/>
</dbReference>
<evidence type="ECO:0000313" key="2">
    <source>
        <dbReference type="Proteomes" id="UP000566819"/>
    </source>
</evidence>
<gene>
    <name evidence="1" type="ORF">G7Y89_g5014</name>
</gene>
<dbReference type="OrthoDB" id="2590756at2759"/>